<dbReference type="AlphaFoldDB" id="A0A4R0RXF0"/>
<dbReference type="EMBL" id="RWJN01000004">
    <property type="protein sequence ID" value="TCD71655.1"/>
    <property type="molecule type" value="Genomic_DNA"/>
</dbReference>
<accession>A0A4R0RXF0</accession>
<evidence type="ECO:0000256" key="2">
    <source>
        <dbReference type="SAM" id="Phobius"/>
    </source>
</evidence>
<organism evidence="3 4">
    <name type="scientific">Steccherinum ochraceum</name>
    <dbReference type="NCBI Taxonomy" id="92696"/>
    <lineage>
        <taxon>Eukaryota</taxon>
        <taxon>Fungi</taxon>
        <taxon>Dikarya</taxon>
        <taxon>Basidiomycota</taxon>
        <taxon>Agaricomycotina</taxon>
        <taxon>Agaricomycetes</taxon>
        <taxon>Polyporales</taxon>
        <taxon>Steccherinaceae</taxon>
        <taxon>Steccherinum</taxon>
    </lineage>
</organism>
<feature type="transmembrane region" description="Helical" evidence="2">
    <location>
        <begin position="39"/>
        <end position="63"/>
    </location>
</feature>
<evidence type="ECO:0000256" key="1">
    <source>
        <dbReference type="SAM" id="MobiDB-lite"/>
    </source>
</evidence>
<feature type="compositionally biased region" description="Low complexity" evidence="1">
    <location>
        <begin position="152"/>
        <end position="173"/>
    </location>
</feature>
<reference evidence="3 4" key="1">
    <citation type="submission" date="2018-11" db="EMBL/GenBank/DDBJ databases">
        <title>Genome assembly of Steccherinum ochraceum LE-BIN_3174, the white-rot fungus of the Steccherinaceae family (The Residual Polyporoid clade, Polyporales, Basidiomycota).</title>
        <authorList>
            <person name="Fedorova T.V."/>
            <person name="Glazunova O.A."/>
            <person name="Landesman E.O."/>
            <person name="Moiseenko K.V."/>
            <person name="Psurtseva N.V."/>
            <person name="Savinova O.S."/>
            <person name="Shakhova N.V."/>
            <person name="Tyazhelova T.V."/>
            <person name="Vasina D.V."/>
        </authorList>
    </citation>
    <scope>NUCLEOTIDE SEQUENCE [LARGE SCALE GENOMIC DNA]</scope>
    <source>
        <strain evidence="3 4">LE-BIN_3174</strain>
    </source>
</reference>
<gene>
    <name evidence="3" type="ORF">EIP91_007402</name>
</gene>
<keyword evidence="4" id="KW-1185">Reference proteome</keyword>
<name>A0A4R0RXF0_9APHY</name>
<keyword evidence="2" id="KW-0812">Transmembrane</keyword>
<proteinExistence type="predicted"/>
<evidence type="ECO:0000313" key="3">
    <source>
        <dbReference type="EMBL" id="TCD71655.1"/>
    </source>
</evidence>
<dbReference type="Proteomes" id="UP000292702">
    <property type="component" value="Unassembled WGS sequence"/>
</dbReference>
<keyword evidence="2" id="KW-0472">Membrane</keyword>
<comment type="caution">
    <text evidence="3">The sequence shown here is derived from an EMBL/GenBank/DDBJ whole genome shotgun (WGS) entry which is preliminary data.</text>
</comment>
<feature type="region of interest" description="Disordered" evidence="1">
    <location>
        <begin position="146"/>
        <end position="173"/>
    </location>
</feature>
<protein>
    <submittedName>
        <fullName evidence="3">Uncharacterized protein</fullName>
    </submittedName>
</protein>
<sequence>MRAILRPCFRQGGQADFLGSLSTISSPQRYISQYSQLSIIRVIVMFLRSAFISLCAFAVLAVAGPVEKRDNTIEARQFLPYRPFSAPGQSTTTVTPTPTFTAPTLPTFTPPTLPTVLPNNPIDDPSDSLNDPNFLFDRLPASLRNRPGINVPTIPTDPLDLTDPTDPTDPGSD</sequence>
<evidence type="ECO:0000313" key="4">
    <source>
        <dbReference type="Proteomes" id="UP000292702"/>
    </source>
</evidence>
<keyword evidence="2" id="KW-1133">Transmembrane helix</keyword>